<comment type="caution">
    <text evidence="3">The sequence shown here is derived from an EMBL/GenBank/DDBJ whole genome shotgun (WGS) entry which is preliminary data.</text>
</comment>
<evidence type="ECO:0000259" key="2">
    <source>
        <dbReference type="SMART" id="SM00460"/>
    </source>
</evidence>
<keyword evidence="1" id="KW-0812">Transmembrane</keyword>
<evidence type="ECO:0000256" key="1">
    <source>
        <dbReference type="SAM" id="Phobius"/>
    </source>
</evidence>
<reference evidence="3 4" key="1">
    <citation type="submission" date="2017-03" db="EMBL/GenBank/DDBJ databases">
        <title>Genome sequence of Clostridium oryzae DSM 28571.</title>
        <authorList>
            <person name="Poehlein A."/>
            <person name="Daniel R."/>
        </authorList>
    </citation>
    <scope>NUCLEOTIDE SEQUENCE [LARGE SCALE GENOMIC DNA]</scope>
    <source>
        <strain evidence="3 4">DSM 28571</strain>
    </source>
</reference>
<protein>
    <submittedName>
        <fullName evidence="3">Transglutaminase-like superfamily protein</fullName>
    </submittedName>
</protein>
<keyword evidence="1" id="KW-1133">Transmembrane helix</keyword>
<dbReference type="InterPro" id="IPR002931">
    <property type="entry name" value="Transglutaminase-like"/>
</dbReference>
<dbReference type="PANTHER" id="PTHR33490:SF3">
    <property type="entry name" value="CONSERVED INTEGRAL MEMBRANE PROTEIN"/>
    <property type="match status" value="1"/>
</dbReference>
<dbReference type="Gene3D" id="3.10.620.30">
    <property type="match status" value="1"/>
</dbReference>
<dbReference type="InterPro" id="IPR038765">
    <property type="entry name" value="Papain-like_cys_pep_sf"/>
</dbReference>
<organism evidence="3 4">
    <name type="scientific">Clostridium oryzae</name>
    <dbReference type="NCBI Taxonomy" id="1450648"/>
    <lineage>
        <taxon>Bacteria</taxon>
        <taxon>Bacillati</taxon>
        <taxon>Bacillota</taxon>
        <taxon>Clostridia</taxon>
        <taxon>Eubacteriales</taxon>
        <taxon>Clostridiaceae</taxon>
        <taxon>Clostridium</taxon>
    </lineage>
</organism>
<evidence type="ECO:0000313" key="3">
    <source>
        <dbReference type="EMBL" id="OPJ58497.1"/>
    </source>
</evidence>
<feature type="transmembrane region" description="Helical" evidence="1">
    <location>
        <begin position="6"/>
        <end position="23"/>
    </location>
</feature>
<keyword evidence="1" id="KW-0472">Membrane</keyword>
<evidence type="ECO:0000313" key="4">
    <source>
        <dbReference type="Proteomes" id="UP000190080"/>
    </source>
</evidence>
<keyword evidence="4" id="KW-1185">Reference proteome</keyword>
<dbReference type="Pfam" id="PF01841">
    <property type="entry name" value="Transglut_core"/>
    <property type="match status" value="1"/>
</dbReference>
<dbReference type="AlphaFoldDB" id="A0A1V4IG45"/>
<proteinExistence type="predicted"/>
<accession>A0A1V4IG45</accession>
<name>A0A1V4IG45_9CLOT</name>
<dbReference type="SMART" id="SM00460">
    <property type="entry name" value="TGc"/>
    <property type="match status" value="1"/>
</dbReference>
<dbReference type="SUPFAM" id="SSF54001">
    <property type="entry name" value="Cysteine proteinases"/>
    <property type="match status" value="1"/>
</dbReference>
<feature type="transmembrane region" description="Helical" evidence="1">
    <location>
        <begin position="138"/>
        <end position="165"/>
    </location>
</feature>
<gene>
    <name evidence="3" type="ORF">CLORY_35640</name>
</gene>
<sequence length="386" mass="44347">MNINLISVFLVLVIAIPLVKGFFMIFSSEDLKEDIVSFESSVTFIISLIAALFFIKKIFLEHNYGIYKTIYEKLLTYDIFNSQYNMYAVYLAIMPLLIFIIFEVISFIFFLINSIAVFPTLKLLERGLAKRSKLTKRIISLVFSIPKSAAYLIFFTVALNIIIMFNVSKPFNKYIAKSQIYNSVCKKVVVPVANSQLAKQIPNILDNSFKIEKRQIPNGTGKEKFTGKTIVYYNGITIGQGVKSNKEIDRFTKELLAGTVNDYDKAKKIYEWIGQNIKYDNVKAKKILNNDFDEKSGAIPTFESRKGICLDYSCLYVAMSRSAHLKVRLITGEGFNGVNWVNHAWNQVYVNNEWINLDSTFYNGGYYFDTPRFLLDHRYSSIAGEW</sequence>
<dbReference type="RefSeq" id="WP_079426990.1">
    <property type="nucleotide sequence ID" value="NZ_MZGV01000055.1"/>
</dbReference>
<feature type="transmembrane region" description="Helical" evidence="1">
    <location>
        <begin position="87"/>
        <end position="118"/>
    </location>
</feature>
<dbReference type="STRING" id="1450648.CLORY_35640"/>
<dbReference type="EMBL" id="MZGV01000055">
    <property type="protein sequence ID" value="OPJ58497.1"/>
    <property type="molecule type" value="Genomic_DNA"/>
</dbReference>
<dbReference type="Proteomes" id="UP000190080">
    <property type="component" value="Unassembled WGS sequence"/>
</dbReference>
<feature type="transmembrane region" description="Helical" evidence="1">
    <location>
        <begin position="35"/>
        <end position="55"/>
    </location>
</feature>
<dbReference type="PANTHER" id="PTHR33490">
    <property type="entry name" value="BLR5614 PROTEIN-RELATED"/>
    <property type="match status" value="1"/>
</dbReference>
<feature type="domain" description="Transglutaminase-like" evidence="2">
    <location>
        <begin position="301"/>
        <end position="361"/>
    </location>
</feature>